<reference evidence="2 3" key="1">
    <citation type="journal article" date="2017" name="Antonie Van Leeuwenhoek">
        <title>Rhizobium rhizosphaerae sp. nov., a novel species isolated from rice rhizosphere.</title>
        <authorList>
            <person name="Zhao J.J."/>
            <person name="Zhang J."/>
            <person name="Zhang R.J."/>
            <person name="Zhang C.W."/>
            <person name="Yin H.Q."/>
            <person name="Zhang X.X."/>
        </authorList>
    </citation>
    <scope>NUCLEOTIDE SEQUENCE [LARGE SCALE GENOMIC DNA]</scope>
    <source>
        <strain evidence="2 3">BSs20135</strain>
    </source>
</reference>
<name>K6XAK6_9ALTE</name>
<evidence type="ECO:0000313" key="2">
    <source>
        <dbReference type="EMBL" id="GAC17664.1"/>
    </source>
</evidence>
<comment type="caution">
    <text evidence="2">The sequence shown here is derived from an EMBL/GenBank/DDBJ whole genome shotgun (WGS) entry which is preliminary data.</text>
</comment>
<protein>
    <submittedName>
        <fullName evidence="2">Uncharacterized protein</fullName>
    </submittedName>
</protein>
<dbReference type="STRING" id="493475.GARC_0683"/>
<dbReference type="AlphaFoldDB" id="K6XAK6"/>
<dbReference type="EMBL" id="BAEO01000009">
    <property type="protein sequence ID" value="GAC17664.1"/>
    <property type="molecule type" value="Genomic_DNA"/>
</dbReference>
<organism evidence="2 3">
    <name type="scientific">Paraglaciecola arctica BSs20135</name>
    <dbReference type="NCBI Taxonomy" id="493475"/>
    <lineage>
        <taxon>Bacteria</taxon>
        <taxon>Pseudomonadati</taxon>
        <taxon>Pseudomonadota</taxon>
        <taxon>Gammaproteobacteria</taxon>
        <taxon>Alteromonadales</taxon>
        <taxon>Alteromonadaceae</taxon>
        <taxon>Paraglaciecola</taxon>
    </lineage>
</organism>
<keyword evidence="1" id="KW-0812">Transmembrane</keyword>
<keyword evidence="1" id="KW-0472">Membrane</keyword>
<keyword evidence="1" id="KW-1133">Transmembrane helix</keyword>
<feature type="transmembrane region" description="Helical" evidence="1">
    <location>
        <begin position="124"/>
        <end position="144"/>
    </location>
</feature>
<keyword evidence="3" id="KW-1185">Reference proteome</keyword>
<feature type="transmembrane region" description="Helical" evidence="1">
    <location>
        <begin position="60"/>
        <end position="80"/>
    </location>
</feature>
<dbReference type="Proteomes" id="UP000006327">
    <property type="component" value="Unassembled WGS sequence"/>
</dbReference>
<feature type="transmembrane region" description="Helical" evidence="1">
    <location>
        <begin position="100"/>
        <end position="118"/>
    </location>
</feature>
<accession>K6XAK6</accession>
<evidence type="ECO:0000256" key="1">
    <source>
        <dbReference type="SAM" id="Phobius"/>
    </source>
</evidence>
<proteinExistence type="predicted"/>
<sequence length="160" mass="17714">MHNNDKSISVTEAKAALESLAKIEKDTNVFLRVPLWLNFIMSCSYGMGVFSWASTRHDNLWMLGAIISAVVFLLAIAFHFYSSRLLGVKPKFAPKSKSELIFGLLIAIFFAVAVALTRTFSESGIWWASYAGGAITTLVLAYVMHCYPTGDYKMGTNLND</sequence>
<gene>
    <name evidence="2" type="ORF">GARC_0683</name>
</gene>
<evidence type="ECO:0000313" key="3">
    <source>
        <dbReference type="Proteomes" id="UP000006327"/>
    </source>
</evidence>
<feature type="transmembrane region" description="Helical" evidence="1">
    <location>
        <begin position="35"/>
        <end position="54"/>
    </location>
</feature>